<dbReference type="InterPro" id="IPR009492">
    <property type="entry name" value="TniQ"/>
</dbReference>
<dbReference type="CDD" id="cd00093">
    <property type="entry name" value="HTH_XRE"/>
    <property type="match status" value="1"/>
</dbReference>
<dbReference type="InterPro" id="IPR032750">
    <property type="entry name" value="TnsD_C"/>
</dbReference>
<feature type="domain" description="Transposon Tn7 transposition protein TnsD C-terminal" evidence="2">
    <location>
        <begin position="110"/>
        <end position="305"/>
    </location>
</feature>
<evidence type="ECO:0000259" key="1">
    <source>
        <dbReference type="Pfam" id="PF06527"/>
    </source>
</evidence>
<dbReference type="EMBL" id="WHNP01000012">
    <property type="protein sequence ID" value="MPW18182.1"/>
    <property type="molecule type" value="Genomic_DNA"/>
</dbReference>
<evidence type="ECO:0000313" key="3">
    <source>
        <dbReference type="EMBL" id="MPW18182.1"/>
    </source>
</evidence>
<organism evidence="3 4">
    <name type="scientific">Paraburkholderia franconis</name>
    <dbReference type="NCBI Taxonomy" id="2654983"/>
    <lineage>
        <taxon>Bacteria</taxon>
        <taxon>Pseudomonadati</taxon>
        <taxon>Pseudomonadota</taxon>
        <taxon>Betaproteobacteria</taxon>
        <taxon>Burkholderiales</taxon>
        <taxon>Burkholderiaceae</taxon>
        <taxon>Paraburkholderia</taxon>
    </lineage>
</organism>
<dbReference type="Pfam" id="PF06527">
    <property type="entry name" value="TniQ"/>
    <property type="match status" value="1"/>
</dbReference>
<evidence type="ECO:0000313" key="4">
    <source>
        <dbReference type="Proteomes" id="UP000484381"/>
    </source>
</evidence>
<evidence type="ECO:0000259" key="2">
    <source>
        <dbReference type="Pfam" id="PF15978"/>
    </source>
</evidence>
<dbReference type="InterPro" id="IPR001387">
    <property type="entry name" value="Cro/C1-type_HTH"/>
</dbReference>
<evidence type="ECO:0008006" key="5">
    <source>
        <dbReference type="Google" id="ProtNLM"/>
    </source>
</evidence>
<dbReference type="Pfam" id="PF15978">
    <property type="entry name" value="TnsD"/>
    <property type="match status" value="1"/>
</dbReference>
<dbReference type="AlphaFoldDB" id="A0A7X1NA30"/>
<accession>A0A7X1NA30</accession>
<dbReference type="RefSeq" id="WP_152759330.1">
    <property type="nucleotide sequence ID" value="NZ_WHNP01000012.1"/>
</dbReference>
<reference evidence="3 4" key="1">
    <citation type="submission" date="2019-10" db="EMBL/GenBank/DDBJ databases">
        <title>Paraburkholderia sp. isolated from nodules of Mimosa pudica from Brazilian Atlantic Forest soils.</title>
        <authorList>
            <person name="Paulitsch F."/>
            <person name="Hungria M."/>
            <person name="Dall'Agnol R."/>
        </authorList>
    </citation>
    <scope>NUCLEOTIDE SEQUENCE [LARGE SCALE GENOMIC DNA]</scope>
    <source>
        <strain evidence="3 4">CNPSo 3157</strain>
    </source>
</reference>
<proteinExistence type="predicted"/>
<sequence>MGRWIPNIPRFIKQCPECVRDDMEKYGETYFRRLHQLPGVVCCVVHRCVLFETHHPYRRGTRDAISVPNSRGLLRPCVENLSKPTFERHVFFASECQKLLDRRLEDCRWRVRSGYAKRAFAIGYRYRYLVDRYGLEKDILDFYGQDFLDSVGFHLKVANDENWVQRLLSPSASSSSGVATNLLLDNFLTVAESRRKAPSLRPPPWTCQNSCAPHYGQSVVETMRMARRCDGNRRVSGRFMCSCGYIFLAYLDSVDKNGEPLVDRIIEYGPYVAQRARELREAGISLKEVAHRLNMSKDSVKRILQFPVAATGTCTLGNTGGAKISP</sequence>
<feature type="domain" description="TniQ" evidence="1">
    <location>
        <begin position="8"/>
        <end position="50"/>
    </location>
</feature>
<name>A0A7X1NA30_9BURK</name>
<keyword evidence="4" id="KW-1185">Reference proteome</keyword>
<gene>
    <name evidence="3" type="ORF">GCT13_14985</name>
</gene>
<dbReference type="Proteomes" id="UP000484381">
    <property type="component" value="Unassembled WGS sequence"/>
</dbReference>
<comment type="caution">
    <text evidence="3">The sequence shown here is derived from an EMBL/GenBank/DDBJ whole genome shotgun (WGS) entry which is preliminary data.</text>
</comment>
<protein>
    <recommendedName>
        <fullName evidence="5">Transposon Tn7 transposition protein TnsD C-termianl domain-containing protein</fullName>
    </recommendedName>
</protein>